<name>A0A9P4I7G5_9PEZI</name>
<dbReference type="Proteomes" id="UP000799772">
    <property type="component" value="Unassembled WGS sequence"/>
</dbReference>
<dbReference type="PANTHER" id="PTHR28620:SF1">
    <property type="entry name" value="CENP-V_GFA DOMAIN-CONTAINING PROTEIN"/>
    <property type="match status" value="1"/>
</dbReference>
<accession>A0A9P4I7G5</accession>
<dbReference type="PANTHER" id="PTHR28620">
    <property type="entry name" value="CENTROMERE PROTEIN V"/>
    <property type="match status" value="1"/>
</dbReference>
<dbReference type="OrthoDB" id="1601230at2759"/>
<keyword evidence="2" id="KW-0479">Metal-binding</keyword>
<reference evidence="5" key="1">
    <citation type="journal article" date="2020" name="Stud. Mycol.">
        <title>101 Dothideomycetes genomes: a test case for predicting lifestyles and emergence of pathogens.</title>
        <authorList>
            <person name="Haridas S."/>
            <person name="Albert R."/>
            <person name="Binder M."/>
            <person name="Bloem J."/>
            <person name="Labutti K."/>
            <person name="Salamov A."/>
            <person name="Andreopoulos B."/>
            <person name="Baker S."/>
            <person name="Barry K."/>
            <person name="Bills G."/>
            <person name="Bluhm B."/>
            <person name="Cannon C."/>
            <person name="Castanera R."/>
            <person name="Culley D."/>
            <person name="Daum C."/>
            <person name="Ezra D."/>
            <person name="Gonzalez J."/>
            <person name="Henrissat B."/>
            <person name="Kuo A."/>
            <person name="Liang C."/>
            <person name="Lipzen A."/>
            <person name="Lutzoni F."/>
            <person name="Magnuson J."/>
            <person name="Mondo S."/>
            <person name="Nolan M."/>
            <person name="Ohm R."/>
            <person name="Pangilinan J."/>
            <person name="Park H.-J."/>
            <person name="Ramirez L."/>
            <person name="Alfaro M."/>
            <person name="Sun H."/>
            <person name="Tritt A."/>
            <person name="Yoshinaga Y."/>
            <person name="Zwiers L.-H."/>
            <person name="Turgeon B."/>
            <person name="Goodwin S."/>
            <person name="Spatafora J."/>
            <person name="Crous P."/>
            <person name="Grigoriev I."/>
        </authorList>
    </citation>
    <scope>NUCLEOTIDE SEQUENCE</scope>
    <source>
        <strain evidence="5">CBS 133067</strain>
    </source>
</reference>
<dbReference type="InterPro" id="IPR006913">
    <property type="entry name" value="CENP-V/GFA"/>
</dbReference>
<dbReference type="GO" id="GO:0016846">
    <property type="term" value="F:carbon-sulfur lyase activity"/>
    <property type="evidence" value="ECO:0007669"/>
    <property type="project" value="InterPro"/>
</dbReference>
<dbReference type="EMBL" id="ML978134">
    <property type="protein sequence ID" value="KAF2094537.1"/>
    <property type="molecule type" value="Genomic_DNA"/>
</dbReference>
<keyword evidence="6" id="KW-1185">Reference proteome</keyword>
<evidence type="ECO:0000256" key="1">
    <source>
        <dbReference type="ARBA" id="ARBA00005495"/>
    </source>
</evidence>
<feature type="domain" description="CENP-V/GFA" evidence="4">
    <location>
        <begin position="9"/>
        <end position="127"/>
    </location>
</feature>
<evidence type="ECO:0000313" key="5">
    <source>
        <dbReference type="EMBL" id="KAF2094537.1"/>
    </source>
</evidence>
<dbReference type="InterPro" id="IPR052355">
    <property type="entry name" value="CENP-V-like"/>
</dbReference>
<dbReference type="SUPFAM" id="SSF51316">
    <property type="entry name" value="Mss4-like"/>
    <property type="match status" value="2"/>
</dbReference>
<proteinExistence type="inferred from homology"/>
<evidence type="ECO:0000256" key="3">
    <source>
        <dbReference type="ARBA" id="ARBA00022833"/>
    </source>
</evidence>
<dbReference type="PROSITE" id="PS51891">
    <property type="entry name" value="CENP_V_GFA"/>
    <property type="match status" value="2"/>
</dbReference>
<comment type="similarity">
    <text evidence="1">Belongs to the Gfa family.</text>
</comment>
<dbReference type="Pfam" id="PF04828">
    <property type="entry name" value="GFA"/>
    <property type="match status" value="1"/>
</dbReference>
<feature type="domain" description="CENP-V/GFA" evidence="4">
    <location>
        <begin position="144"/>
        <end position="228"/>
    </location>
</feature>
<evidence type="ECO:0000256" key="2">
    <source>
        <dbReference type="ARBA" id="ARBA00022723"/>
    </source>
</evidence>
<keyword evidence="3" id="KW-0862">Zinc</keyword>
<sequence length="228" mass="25243">MAEEQSDVYRGSCHCGALQFTAEKKGTPEKVIECNCSYCSRTGFQYGSSLPVGEVKMTSNWDKYIDYQFGEKKYTHRFCSTCGSSIAVLNADGKIATVNARMMMADIKPRSLPVKVYNGAVEQKGYDPEPPKAPEPQPDGKLLYHGSCHCRAVTYEVIFPPITSVNQCGCSICWRLLSGEESLFKYQFNTMKASHMTCKACGVSLFNFLYPESPLAPLNGLISTLAFI</sequence>
<gene>
    <name evidence="5" type="ORF">NA57DRAFT_60571</name>
</gene>
<evidence type="ECO:0000259" key="4">
    <source>
        <dbReference type="PROSITE" id="PS51891"/>
    </source>
</evidence>
<dbReference type="Gene3D" id="2.170.150.70">
    <property type="match status" value="2"/>
</dbReference>
<protein>
    <recommendedName>
        <fullName evidence="4">CENP-V/GFA domain-containing protein</fullName>
    </recommendedName>
</protein>
<organism evidence="5 6">
    <name type="scientific">Rhizodiscina lignyota</name>
    <dbReference type="NCBI Taxonomy" id="1504668"/>
    <lineage>
        <taxon>Eukaryota</taxon>
        <taxon>Fungi</taxon>
        <taxon>Dikarya</taxon>
        <taxon>Ascomycota</taxon>
        <taxon>Pezizomycotina</taxon>
        <taxon>Dothideomycetes</taxon>
        <taxon>Pleosporomycetidae</taxon>
        <taxon>Aulographales</taxon>
        <taxon>Rhizodiscinaceae</taxon>
        <taxon>Rhizodiscina</taxon>
    </lineage>
</organism>
<dbReference type="InterPro" id="IPR011057">
    <property type="entry name" value="Mss4-like_sf"/>
</dbReference>
<evidence type="ECO:0000313" key="6">
    <source>
        <dbReference type="Proteomes" id="UP000799772"/>
    </source>
</evidence>
<comment type="caution">
    <text evidence="5">The sequence shown here is derived from an EMBL/GenBank/DDBJ whole genome shotgun (WGS) entry which is preliminary data.</text>
</comment>
<dbReference type="GO" id="GO:0046872">
    <property type="term" value="F:metal ion binding"/>
    <property type="evidence" value="ECO:0007669"/>
    <property type="project" value="UniProtKB-KW"/>
</dbReference>
<dbReference type="AlphaFoldDB" id="A0A9P4I7G5"/>